<evidence type="ECO:0000256" key="6">
    <source>
        <dbReference type="RuleBase" id="RU363034"/>
    </source>
</evidence>
<dbReference type="SUPFAM" id="SSF50494">
    <property type="entry name" value="Trypsin-like serine proteases"/>
    <property type="match status" value="2"/>
</dbReference>
<evidence type="ECO:0000256" key="4">
    <source>
        <dbReference type="ARBA" id="ARBA00022825"/>
    </source>
</evidence>
<evidence type="ECO:0000313" key="10">
    <source>
        <dbReference type="Proteomes" id="UP000719412"/>
    </source>
</evidence>
<comment type="caution">
    <text evidence="9">The sequence shown here is derived from an EMBL/GenBank/DDBJ whole genome shotgun (WGS) entry which is preliminary data.</text>
</comment>
<dbReference type="InterPro" id="IPR009003">
    <property type="entry name" value="Peptidase_S1_PA"/>
</dbReference>
<dbReference type="PANTHER" id="PTHR24276">
    <property type="entry name" value="POLYSERASE-RELATED"/>
    <property type="match status" value="1"/>
</dbReference>
<dbReference type="InterPro" id="IPR043504">
    <property type="entry name" value="Peptidase_S1_PA_chymotrypsin"/>
</dbReference>
<feature type="signal peptide" evidence="7">
    <location>
        <begin position="1"/>
        <end position="17"/>
    </location>
</feature>
<dbReference type="Pfam" id="PF00089">
    <property type="entry name" value="Trypsin"/>
    <property type="match status" value="2"/>
</dbReference>
<feature type="chain" id="PRO_5035328332" description="Peptidase S1 domain-containing protein" evidence="7">
    <location>
        <begin position="18"/>
        <end position="452"/>
    </location>
</feature>
<protein>
    <recommendedName>
        <fullName evidence="8">Peptidase S1 domain-containing protein</fullName>
    </recommendedName>
</protein>
<reference evidence="9" key="2">
    <citation type="submission" date="2021-08" db="EMBL/GenBank/DDBJ databases">
        <authorList>
            <person name="Eriksson T."/>
        </authorList>
    </citation>
    <scope>NUCLEOTIDE SEQUENCE</scope>
    <source>
        <strain evidence="9">Stoneville</strain>
        <tissue evidence="9">Whole head</tissue>
    </source>
</reference>
<dbReference type="PRINTS" id="PR00722">
    <property type="entry name" value="CHYMOTRYPSIN"/>
</dbReference>
<keyword evidence="2 6" id="KW-0645">Protease</keyword>
<accession>A0A8J6HFF7</accession>
<evidence type="ECO:0000256" key="7">
    <source>
        <dbReference type="SAM" id="SignalP"/>
    </source>
</evidence>
<keyword evidence="4 6" id="KW-0720">Serine protease</keyword>
<name>A0A8J6HFF7_TENMO</name>
<dbReference type="GO" id="GO:0004252">
    <property type="term" value="F:serine-type endopeptidase activity"/>
    <property type="evidence" value="ECO:0007669"/>
    <property type="project" value="InterPro"/>
</dbReference>
<evidence type="ECO:0000256" key="1">
    <source>
        <dbReference type="ARBA" id="ARBA00007664"/>
    </source>
</evidence>
<reference evidence="9" key="1">
    <citation type="journal article" date="2020" name="J Insects Food Feed">
        <title>The yellow mealworm (Tenebrio molitor) genome: a resource for the emerging insects as food and feed industry.</title>
        <authorList>
            <person name="Eriksson T."/>
            <person name="Andere A."/>
            <person name="Kelstrup H."/>
            <person name="Emery V."/>
            <person name="Picard C."/>
        </authorList>
    </citation>
    <scope>NUCLEOTIDE SEQUENCE</scope>
    <source>
        <strain evidence="9">Stoneville</strain>
        <tissue evidence="9">Whole head</tissue>
    </source>
</reference>
<dbReference type="InterPro" id="IPR033116">
    <property type="entry name" value="TRYPSIN_SER"/>
</dbReference>
<dbReference type="PROSITE" id="PS50240">
    <property type="entry name" value="TRYPSIN_DOM"/>
    <property type="match status" value="1"/>
</dbReference>
<dbReference type="PROSITE" id="PS00134">
    <property type="entry name" value="TRYPSIN_HIS"/>
    <property type="match status" value="1"/>
</dbReference>
<dbReference type="InterPro" id="IPR001314">
    <property type="entry name" value="Peptidase_S1A"/>
</dbReference>
<dbReference type="EMBL" id="JABDTM020025046">
    <property type="protein sequence ID" value="KAH0813679.1"/>
    <property type="molecule type" value="Genomic_DNA"/>
</dbReference>
<dbReference type="Proteomes" id="UP000719412">
    <property type="component" value="Unassembled WGS sequence"/>
</dbReference>
<evidence type="ECO:0000313" key="9">
    <source>
        <dbReference type="EMBL" id="KAH0813679.1"/>
    </source>
</evidence>
<feature type="domain" description="Peptidase S1" evidence="8">
    <location>
        <begin position="24"/>
        <end position="452"/>
    </location>
</feature>
<dbReference type="Gene3D" id="2.40.10.10">
    <property type="entry name" value="Trypsin-like serine proteases"/>
    <property type="match status" value="3"/>
</dbReference>
<sequence length="452" mass="47956">MELHLLIVSLMVCSTLGVPTRGRIFGGDPASPGQFPYIVALNNVDQFCDGSIINKNWILTAAHCLPDITSNTSVLVGTNIEHSGGTTYSISKAIAHEDYDSNTTQNDLGLIQIDGEFEFSDTVQAIEFGDPEENASCVAVGWGATEHVSFPEELQFVELRALSLEECQERVGDLDPFYLGPEQVCALGPEGKGVCFGDSGGPLVCGGKLAGVVSYSVSVLPAVTHNVRVIGGNTAQPGQFPFAVSIMMPSFGQNWCGGTIISKNSILTAAQCMNNLFPEDVVVVAGTVDLRTGGTVYNISQVTIHPTFNETNLIDDIAVVKVDGEFEISESVQIAEIGEVLDNDTCTVSGWGATENINAPASLMFANLRALSVEECDKLAEDGVFDVERGPGQVCGFGGRGNGVCYGDAGDSLTSKGKFVGIASYAVAQCAVGWPDIYTRVAYYKDWINTII</sequence>
<evidence type="ECO:0000256" key="5">
    <source>
        <dbReference type="ARBA" id="ARBA00023157"/>
    </source>
</evidence>
<dbReference type="FunFam" id="2.40.10.10:FF:000068">
    <property type="entry name" value="transmembrane protease serine 2"/>
    <property type="match status" value="2"/>
</dbReference>
<dbReference type="CDD" id="cd00190">
    <property type="entry name" value="Tryp_SPc"/>
    <property type="match status" value="2"/>
</dbReference>
<dbReference type="AlphaFoldDB" id="A0A8J6HFF7"/>
<keyword evidence="5" id="KW-1015">Disulfide bond</keyword>
<dbReference type="GO" id="GO:0006508">
    <property type="term" value="P:proteolysis"/>
    <property type="evidence" value="ECO:0007669"/>
    <property type="project" value="UniProtKB-KW"/>
</dbReference>
<proteinExistence type="inferred from homology"/>
<keyword evidence="10" id="KW-1185">Reference proteome</keyword>
<evidence type="ECO:0000256" key="2">
    <source>
        <dbReference type="ARBA" id="ARBA00022670"/>
    </source>
</evidence>
<organism evidence="9 10">
    <name type="scientific">Tenebrio molitor</name>
    <name type="common">Yellow mealworm beetle</name>
    <dbReference type="NCBI Taxonomy" id="7067"/>
    <lineage>
        <taxon>Eukaryota</taxon>
        <taxon>Metazoa</taxon>
        <taxon>Ecdysozoa</taxon>
        <taxon>Arthropoda</taxon>
        <taxon>Hexapoda</taxon>
        <taxon>Insecta</taxon>
        <taxon>Pterygota</taxon>
        <taxon>Neoptera</taxon>
        <taxon>Endopterygota</taxon>
        <taxon>Coleoptera</taxon>
        <taxon>Polyphaga</taxon>
        <taxon>Cucujiformia</taxon>
        <taxon>Tenebrionidae</taxon>
        <taxon>Tenebrio</taxon>
    </lineage>
</organism>
<dbReference type="PROSITE" id="PS00135">
    <property type="entry name" value="TRYPSIN_SER"/>
    <property type="match status" value="1"/>
</dbReference>
<dbReference type="PANTHER" id="PTHR24276:SF96">
    <property type="entry name" value="PEPTIDASE S1 DOMAIN-CONTAINING PROTEIN"/>
    <property type="match status" value="1"/>
</dbReference>
<evidence type="ECO:0000256" key="3">
    <source>
        <dbReference type="ARBA" id="ARBA00022801"/>
    </source>
</evidence>
<keyword evidence="7" id="KW-0732">Signal</keyword>
<dbReference type="SMART" id="SM00020">
    <property type="entry name" value="Tryp_SPc"/>
    <property type="match status" value="2"/>
</dbReference>
<comment type="similarity">
    <text evidence="1">Belongs to the peptidase S1 family.</text>
</comment>
<keyword evidence="3 6" id="KW-0378">Hydrolase</keyword>
<dbReference type="InterPro" id="IPR050430">
    <property type="entry name" value="Peptidase_S1"/>
</dbReference>
<gene>
    <name evidence="9" type="ORF">GEV33_009112</name>
</gene>
<dbReference type="InterPro" id="IPR018114">
    <property type="entry name" value="TRYPSIN_HIS"/>
</dbReference>
<evidence type="ECO:0000259" key="8">
    <source>
        <dbReference type="PROSITE" id="PS50240"/>
    </source>
</evidence>
<dbReference type="InterPro" id="IPR001254">
    <property type="entry name" value="Trypsin_dom"/>
</dbReference>